<dbReference type="GO" id="GO:0004519">
    <property type="term" value="F:endonuclease activity"/>
    <property type="evidence" value="ECO:0007669"/>
    <property type="project" value="UniProtKB-KW"/>
</dbReference>
<evidence type="ECO:0000313" key="9">
    <source>
        <dbReference type="EMBL" id="CAC5390060.1"/>
    </source>
</evidence>
<keyword evidence="6" id="KW-0695">RNA-directed DNA polymerase</keyword>
<keyword evidence="2" id="KW-0548">Nucleotidyltransferase</keyword>
<evidence type="ECO:0000256" key="1">
    <source>
        <dbReference type="ARBA" id="ARBA00022679"/>
    </source>
</evidence>
<feature type="domain" description="Integrase zinc-binding" evidence="8">
    <location>
        <begin position="327"/>
        <end position="384"/>
    </location>
</feature>
<dbReference type="PANTHER" id="PTHR37984:SF15">
    <property type="entry name" value="INTEGRASE CATALYTIC DOMAIN-CONTAINING PROTEIN"/>
    <property type="match status" value="1"/>
</dbReference>
<dbReference type="Gene3D" id="3.10.20.370">
    <property type="match status" value="1"/>
</dbReference>
<dbReference type="GO" id="GO:0003964">
    <property type="term" value="F:RNA-directed DNA polymerase activity"/>
    <property type="evidence" value="ECO:0007669"/>
    <property type="project" value="UniProtKB-KW"/>
</dbReference>
<evidence type="ECO:0000256" key="6">
    <source>
        <dbReference type="ARBA" id="ARBA00022918"/>
    </source>
</evidence>
<evidence type="ECO:0000256" key="3">
    <source>
        <dbReference type="ARBA" id="ARBA00022722"/>
    </source>
</evidence>
<evidence type="ECO:0000313" key="10">
    <source>
        <dbReference type="Proteomes" id="UP000507470"/>
    </source>
</evidence>
<dbReference type="GO" id="GO:0016787">
    <property type="term" value="F:hydrolase activity"/>
    <property type="evidence" value="ECO:0007669"/>
    <property type="project" value="UniProtKB-KW"/>
</dbReference>
<evidence type="ECO:0000256" key="2">
    <source>
        <dbReference type="ARBA" id="ARBA00022695"/>
    </source>
</evidence>
<dbReference type="EMBL" id="CACVKT020004442">
    <property type="protein sequence ID" value="CAC5390060.1"/>
    <property type="molecule type" value="Genomic_DNA"/>
</dbReference>
<dbReference type="FunFam" id="1.10.340.70:FF:000001">
    <property type="entry name" value="Retrovirus-related Pol polyprotein from transposon gypsy-like Protein"/>
    <property type="match status" value="1"/>
</dbReference>
<evidence type="ECO:0000256" key="4">
    <source>
        <dbReference type="ARBA" id="ARBA00022759"/>
    </source>
</evidence>
<dbReference type="Proteomes" id="UP000507470">
    <property type="component" value="Unassembled WGS sequence"/>
</dbReference>
<dbReference type="FunFam" id="3.10.20.370:FF:000001">
    <property type="entry name" value="Retrovirus-related Pol polyprotein from transposon 17.6-like protein"/>
    <property type="match status" value="1"/>
</dbReference>
<dbReference type="PANTHER" id="PTHR37984">
    <property type="entry name" value="PROTEIN CBG26694"/>
    <property type="match status" value="1"/>
</dbReference>
<keyword evidence="1" id="KW-0808">Transferase</keyword>
<dbReference type="InterPro" id="IPR050951">
    <property type="entry name" value="Retrovirus_Pol_polyprotein"/>
</dbReference>
<dbReference type="CDD" id="cd09274">
    <property type="entry name" value="RNase_HI_RT_Ty3"/>
    <property type="match status" value="1"/>
</dbReference>
<dbReference type="Pfam" id="PF17921">
    <property type="entry name" value="Integrase_H2C2"/>
    <property type="match status" value="1"/>
</dbReference>
<dbReference type="AlphaFoldDB" id="A0A6J8C4M8"/>
<dbReference type="OrthoDB" id="115435at2759"/>
<dbReference type="GO" id="GO:0003676">
    <property type="term" value="F:nucleic acid binding"/>
    <property type="evidence" value="ECO:0007669"/>
    <property type="project" value="InterPro"/>
</dbReference>
<keyword evidence="10" id="KW-1185">Reference proteome</keyword>
<name>A0A6J8C4M8_MYTCO</name>
<dbReference type="Gene3D" id="3.30.420.10">
    <property type="entry name" value="Ribonuclease H-like superfamily/Ribonuclease H"/>
    <property type="match status" value="1"/>
</dbReference>
<evidence type="ECO:0000259" key="8">
    <source>
        <dbReference type="Pfam" id="PF17921"/>
    </source>
</evidence>
<organism evidence="9 10">
    <name type="scientific">Mytilus coruscus</name>
    <name type="common">Sea mussel</name>
    <dbReference type="NCBI Taxonomy" id="42192"/>
    <lineage>
        <taxon>Eukaryota</taxon>
        <taxon>Metazoa</taxon>
        <taxon>Spiralia</taxon>
        <taxon>Lophotrochozoa</taxon>
        <taxon>Mollusca</taxon>
        <taxon>Bivalvia</taxon>
        <taxon>Autobranchia</taxon>
        <taxon>Pteriomorphia</taxon>
        <taxon>Mytilida</taxon>
        <taxon>Mytiloidea</taxon>
        <taxon>Mytilidae</taxon>
        <taxon>Mytilinae</taxon>
        <taxon>Mytilus</taxon>
    </lineage>
</organism>
<dbReference type="InterPro" id="IPR036397">
    <property type="entry name" value="RNaseH_sf"/>
</dbReference>
<dbReference type="SUPFAM" id="SSF53098">
    <property type="entry name" value="Ribonuclease H-like"/>
    <property type="match status" value="1"/>
</dbReference>
<reference evidence="9 10" key="1">
    <citation type="submission" date="2020-06" db="EMBL/GenBank/DDBJ databases">
        <authorList>
            <person name="Li R."/>
            <person name="Bekaert M."/>
        </authorList>
    </citation>
    <scope>NUCLEOTIDE SEQUENCE [LARGE SCALE GENOMIC DNA]</scope>
    <source>
        <strain evidence="10">wild</strain>
    </source>
</reference>
<dbReference type="InterPro" id="IPR041588">
    <property type="entry name" value="Integrase_H2C2"/>
</dbReference>
<keyword evidence="5" id="KW-0378">Hydrolase</keyword>
<evidence type="ECO:0000256" key="5">
    <source>
        <dbReference type="ARBA" id="ARBA00022801"/>
    </source>
</evidence>
<evidence type="ECO:0008006" key="11">
    <source>
        <dbReference type="Google" id="ProtNLM"/>
    </source>
</evidence>
<accession>A0A6J8C4M8</accession>
<gene>
    <name evidence="9" type="ORF">MCOR_25182</name>
</gene>
<dbReference type="InterPro" id="IPR043502">
    <property type="entry name" value="DNA/RNA_pol_sf"/>
</dbReference>
<dbReference type="InterPro" id="IPR041373">
    <property type="entry name" value="RT_RNaseH"/>
</dbReference>
<sequence>MLGTCESVVALPEFRQDRCAGVNIIPCSQLENNENGVPEHIQDLLTRSCTHWKPKEKMTLAEFLNKFQYVFSRSPEDIGRTNKIKHSIDTGDARPVRVPPRRLPIDTDASQQAVGAVLSQEQEGKEHVIAYMSKALSRPEHSYCVTRKEHLAVISALKHFQSYLYGQNVLLRTDNAAVSWMKKLKKPTGQTARCLQELGTYDLNVIHRPGLKHNNADALSRVPFTFCLNQQTQNDAQNIEEDNKETAMPQCTPLNQIRAVSRSRQVNSSTELMKIKDLVIDGCDQATLRKSQLDDHEISELLMKIEDKKCPEKWIENETEEFLQLIVPTSKGQIAIKYFHDIPTGGHLGIDKTLDRIQKTFYWPSMKHTIVEYIKRCDNCAAQKQLQARKAPMGKFLTGEPMQRVAMDILGPIPKSKNNNKCVLVLSDLFTKWTEEYPSPDQEAKTVAQALTNYL</sequence>
<dbReference type="InterPro" id="IPR012337">
    <property type="entry name" value="RNaseH-like_sf"/>
</dbReference>
<keyword evidence="4" id="KW-0255">Endonuclease</keyword>
<evidence type="ECO:0000259" key="7">
    <source>
        <dbReference type="Pfam" id="PF17917"/>
    </source>
</evidence>
<protein>
    <recommendedName>
        <fullName evidence="11">Integrase catalytic domain-containing protein</fullName>
    </recommendedName>
</protein>
<dbReference type="Pfam" id="PF17917">
    <property type="entry name" value="RT_RNaseH"/>
    <property type="match status" value="1"/>
</dbReference>
<proteinExistence type="predicted"/>
<feature type="domain" description="Reverse transcriptase RNase H-like" evidence="7">
    <location>
        <begin position="102"/>
        <end position="201"/>
    </location>
</feature>
<dbReference type="SUPFAM" id="SSF56672">
    <property type="entry name" value="DNA/RNA polymerases"/>
    <property type="match status" value="1"/>
</dbReference>
<keyword evidence="3" id="KW-0540">Nuclease</keyword>
<dbReference type="Gene3D" id="1.10.340.70">
    <property type="match status" value="1"/>
</dbReference>